<reference evidence="2 3" key="1">
    <citation type="journal article" date="2011" name="Stand. Genomic Sci.">
        <title>Non-contiguous finished genome sequence of Bacteroides coprosuis type strain (PC139).</title>
        <authorList>
            <person name="Land M."/>
            <person name="Held B."/>
            <person name="Gronow S."/>
            <person name="Abt B."/>
            <person name="Lucas S."/>
            <person name="Del Rio T.G."/>
            <person name="Nolan M."/>
            <person name="Tice H."/>
            <person name="Cheng J.F."/>
            <person name="Pitluck S."/>
            <person name="Liolios K."/>
            <person name="Pagani I."/>
            <person name="Ivanova N."/>
            <person name="Mavromatis K."/>
            <person name="Mikhailova N."/>
            <person name="Pati A."/>
            <person name="Tapia R."/>
            <person name="Han C."/>
            <person name="Goodwin L."/>
            <person name="Chen A."/>
            <person name="Palaniappan K."/>
            <person name="Hauser L."/>
            <person name="Brambilla E.M."/>
            <person name="Rohde M."/>
            <person name="Goker M."/>
            <person name="Detter J.C."/>
            <person name="Woyke T."/>
            <person name="Bristow J."/>
            <person name="Eisen J.A."/>
            <person name="Markowitz V."/>
            <person name="Hugenholtz P."/>
            <person name="Kyrpides N.C."/>
            <person name="Klenk H.P."/>
            <person name="Lapidus A."/>
        </authorList>
    </citation>
    <scope>NUCLEOTIDE SEQUENCE</scope>
    <source>
        <strain evidence="2 3">DSM 18011</strain>
    </source>
</reference>
<dbReference type="EMBL" id="CM001167">
    <property type="protein sequence ID" value="EGJ71873.1"/>
    <property type="molecule type" value="Genomic_DNA"/>
</dbReference>
<feature type="transmembrane region" description="Helical" evidence="1">
    <location>
        <begin position="7"/>
        <end position="26"/>
    </location>
</feature>
<keyword evidence="3" id="KW-1185">Reference proteome</keyword>
<protein>
    <submittedName>
        <fullName evidence="2">ABC-type branched-chain amino acid transport system</fullName>
    </submittedName>
</protein>
<dbReference type="STRING" id="679937.Bcop_1681"/>
<keyword evidence="1" id="KW-0812">Transmembrane</keyword>
<evidence type="ECO:0000313" key="3">
    <source>
        <dbReference type="Proteomes" id="UP000018439"/>
    </source>
</evidence>
<sequence length="53" mass="5973">MNPKEKSLTLFALIVIVLSVVLYLLSWIPLRPFLFAVFASIGLIGLLIYNHSK</sequence>
<organism evidence="2 3">
    <name type="scientific">Bacteroides coprosuis DSM 18011</name>
    <dbReference type="NCBI Taxonomy" id="679937"/>
    <lineage>
        <taxon>Bacteria</taxon>
        <taxon>Pseudomonadati</taxon>
        <taxon>Bacteroidota</taxon>
        <taxon>Bacteroidia</taxon>
        <taxon>Bacteroidales</taxon>
        <taxon>Bacteroidaceae</taxon>
        <taxon>Bacteroides</taxon>
    </lineage>
</organism>
<accession>F3ZR00</accession>
<keyword evidence="1" id="KW-0472">Membrane</keyword>
<proteinExistence type="predicted"/>
<evidence type="ECO:0000313" key="2">
    <source>
        <dbReference type="EMBL" id="EGJ71873.1"/>
    </source>
</evidence>
<name>F3ZR00_9BACE</name>
<evidence type="ECO:0000256" key="1">
    <source>
        <dbReference type="SAM" id="Phobius"/>
    </source>
</evidence>
<dbReference type="Proteomes" id="UP000018439">
    <property type="component" value="Chromosome"/>
</dbReference>
<keyword evidence="1" id="KW-1133">Transmembrane helix</keyword>
<dbReference type="HOGENOM" id="CLU_3058409_0_0_10"/>
<dbReference type="AlphaFoldDB" id="F3ZR00"/>
<gene>
    <name evidence="2" type="ORF">Bcop_1681</name>
</gene>
<feature type="transmembrane region" description="Helical" evidence="1">
    <location>
        <begin position="32"/>
        <end position="49"/>
    </location>
</feature>